<evidence type="ECO:0000313" key="1">
    <source>
        <dbReference type="EMBL" id="KAK8234084.1"/>
    </source>
</evidence>
<proteinExistence type="predicted"/>
<keyword evidence="2" id="KW-1185">Reference proteome</keyword>
<name>A0ABR1YPC0_9PEZI</name>
<dbReference type="EMBL" id="JBBWRZ010000006">
    <property type="protein sequence ID" value="KAK8234084.1"/>
    <property type="molecule type" value="Genomic_DNA"/>
</dbReference>
<reference evidence="1 2" key="1">
    <citation type="submission" date="2024-04" db="EMBL/GenBank/DDBJ databases">
        <title>Phyllosticta paracitricarpa is synonymous to the EU quarantine fungus P. citricarpa based on phylogenomic analyses.</title>
        <authorList>
            <consortium name="Lawrence Berkeley National Laboratory"/>
            <person name="Van Ingen-Buijs V.A."/>
            <person name="Van Westerhoven A.C."/>
            <person name="Haridas S."/>
            <person name="Skiadas P."/>
            <person name="Martin F."/>
            <person name="Groenewald J.Z."/>
            <person name="Crous P.W."/>
            <person name="Seidl M.F."/>
        </authorList>
    </citation>
    <scope>NUCLEOTIDE SEQUENCE [LARGE SCALE GENOMIC DNA]</scope>
    <source>
        <strain evidence="1 2">CBS 123374</strain>
    </source>
</reference>
<evidence type="ECO:0000313" key="2">
    <source>
        <dbReference type="Proteomes" id="UP001492380"/>
    </source>
</evidence>
<comment type="caution">
    <text evidence="1">The sequence shown here is derived from an EMBL/GenBank/DDBJ whole genome shotgun (WGS) entry which is preliminary data.</text>
</comment>
<protein>
    <submittedName>
        <fullName evidence="1">Uncharacterized protein</fullName>
    </submittedName>
</protein>
<accession>A0ABR1YPC0</accession>
<sequence length="417" mass="47222">MEGFLYGQIRCGTFRISDICTLAFVARVQQILSSISHAVTTEFDSFMRQLTNSGLNCGGWSTEPPTDEQAYFAFQWSSKSFPSYAQDYLDPSPQAPPGLCEMLQQEQFNYRAFLHSDNSGKWWPFDYMTNLLPDDRNNWWPPGLAVPNREQISSVLRHARLSEALEHLDLAELPGVLKDFESPCEMSPPLCFFAIKIDFSNFEYVSPSMTFKLSSHFSIEGGQLLQQDKGTGTDSSTFTTRNGRYDCSGLATSVMDFSERKDPLYAHSTFSEKPATAFFLHGKPCGVLFDFEDDIVARVWSSASQTPNEIIWTPSDLIEISRTESLSNVMLIKRRPEDGQIQRYTNRHVGARANFYMENGHVDTSSHVCARSYIDMEIRAYINVENRAHVDTGCQQINKDMHINAATTRICTRIGSL</sequence>
<organism evidence="1 2">
    <name type="scientific">Phyllosticta capitalensis</name>
    <dbReference type="NCBI Taxonomy" id="121624"/>
    <lineage>
        <taxon>Eukaryota</taxon>
        <taxon>Fungi</taxon>
        <taxon>Dikarya</taxon>
        <taxon>Ascomycota</taxon>
        <taxon>Pezizomycotina</taxon>
        <taxon>Dothideomycetes</taxon>
        <taxon>Dothideomycetes incertae sedis</taxon>
        <taxon>Botryosphaeriales</taxon>
        <taxon>Phyllostictaceae</taxon>
        <taxon>Phyllosticta</taxon>
    </lineage>
</organism>
<dbReference type="Proteomes" id="UP001492380">
    <property type="component" value="Unassembled WGS sequence"/>
</dbReference>
<gene>
    <name evidence="1" type="ORF">HDK90DRAFT_511839</name>
</gene>